<dbReference type="Proteomes" id="UP000626109">
    <property type="component" value="Unassembled WGS sequence"/>
</dbReference>
<gene>
    <name evidence="4" type="ORF">PGLA2088_LOCUS33954</name>
</gene>
<evidence type="ECO:0000256" key="2">
    <source>
        <dbReference type="ARBA" id="ARBA00022448"/>
    </source>
</evidence>
<comment type="caution">
    <text evidence="4">The sequence shown here is derived from an EMBL/GenBank/DDBJ whole genome shotgun (WGS) entry which is preliminary data.</text>
</comment>
<dbReference type="InterPro" id="IPR038495">
    <property type="entry name" value="ATPase_E_C"/>
</dbReference>
<dbReference type="SUPFAM" id="SSF160527">
    <property type="entry name" value="V-type ATPase subunit E-like"/>
    <property type="match status" value="1"/>
</dbReference>
<sequence>MDSKEAQKQIQQMHDFILAEARDKAADICKKGEEEFSIEVHKLITDQKEKVRQAFERKTKSVETNYAIAKSMAINKQRLEKIKARQEVVGKVGEEVKAQLSSEMAKQDSSQKFLTQLIVQGLLMLLETEVVVRCRQSDSKILEACLQGASTQYATIIKTQTGAAK</sequence>
<dbReference type="Gene3D" id="3.30.2320.30">
    <property type="entry name" value="ATP synthase, E subunit, C-terminal"/>
    <property type="match status" value="1"/>
</dbReference>
<name>A0A813KK46_POLGL</name>
<reference evidence="4" key="1">
    <citation type="submission" date="2021-02" db="EMBL/GenBank/DDBJ databases">
        <authorList>
            <person name="Dougan E. K."/>
            <person name="Rhodes N."/>
            <person name="Thang M."/>
            <person name="Chan C."/>
        </authorList>
    </citation>
    <scope>NUCLEOTIDE SEQUENCE</scope>
</reference>
<dbReference type="EMBL" id="CAJNNW010031101">
    <property type="protein sequence ID" value="CAE8705957.1"/>
    <property type="molecule type" value="Genomic_DNA"/>
</dbReference>
<comment type="similarity">
    <text evidence="1">Belongs to the V-ATPase E subunit family.</text>
</comment>
<dbReference type="Gene3D" id="6.10.250.1620">
    <property type="match status" value="1"/>
</dbReference>
<dbReference type="GO" id="GO:0046961">
    <property type="term" value="F:proton-transporting ATPase activity, rotational mechanism"/>
    <property type="evidence" value="ECO:0007669"/>
    <property type="project" value="InterPro"/>
</dbReference>
<evidence type="ECO:0000313" key="4">
    <source>
        <dbReference type="EMBL" id="CAE8705957.1"/>
    </source>
</evidence>
<dbReference type="Pfam" id="PF01991">
    <property type="entry name" value="vATP-synt_E"/>
    <property type="match status" value="1"/>
</dbReference>
<dbReference type="PANTHER" id="PTHR45715">
    <property type="entry name" value="ATPASE H+-TRANSPORTING V1 SUBUNIT E1A-RELATED"/>
    <property type="match status" value="1"/>
</dbReference>
<feature type="non-terminal residue" evidence="4">
    <location>
        <position position="1"/>
    </location>
</feature>
<evidence type="ECO:0008006" key="6">
    <source>
        <dbReference type="Google" id="ProtNLM"/>
    </source>
</evidence>
<accession>A0A813KK46</accession>
<evidence type="ECO:0000256" key="1">
    <source>
        <dbReference type="ARBA" id="ARBA00005901"/>
    </source>
</evidence>
<organism evidence="4 5">
    <name type="scientific">Polarella glacialis</name>
    <name type="common">Dinoflagellate</name>
    <dbReference type="NCBI Taxonomy" id="89957"/>
    <lineage>
        <taxon>Eukaryota</taxon>
        <taxon>Sar</taxon>
        <taxon>Alveolata</taxon>
        <taxon>Dinophyceae</taxon>
        <taxon>Suessiales</taxon>
        <taxon>Suessiaceae</taxon>
        <taxon>Polarella</taxon>
    </lineage>
</organism>
<dbReference type="AlphaFoldDB" id="A0A813KK46"/>
<dbReference type="InterPro" id="IPR002842">
    <property type="entry name" value="ATPase_V1_Esu"/>
</dbReference>
<evidence type="ECO:0000256" key="3">
    <source>
        <dbReference type="ARBA" id="ARBA00023065"/>
    </source>
</evidence>
<keyword evidence="2" id="KW-0813">Transport</keyword>
<protein>
    <recommendedName>
        <fullName evidence="6">V-type proton ATPase subunit G</fullName>
    </recommendedName>
</protein>
<keyword evidence="3" id="KW-0406">Ion transport</keyword>
<dbReference type="GO" id="GO:0033178">
    <property type="term" value="C:proton-transporting two-sector ATPase complex, catalytic domain"/>
    <property type="evidence" value="ECO:0007669"/>
    <property type="project" value="InterPro"/>
</dbReference>
<evidence type="ECO:0000313" key="5">
    <source>
        <dbReference type="Proteomes" id="UP000626109"/>
    </source>
</evidence>
<proteinExistence type="inferred from homology"/>